<dbReference type="PANTHER" id="PTHR21301">
    <property type="entry name" value="REVERSE TRANSCRIPTASE"/>
    <property type="match status" value="1"/>
</dbReference>
<keyword evidence="3" id="KW-1185">Reference proteome</keyword>
<accession>A0A085MLK0</accession>
<reference evidence="2 3" key="1">
    <citation type="journal article" date="2014" name="Nat. Genet.">
        <title>Genome and transcriptome of the porcine whipworm Trichuris suis.</title>
        <authorList>
            <person name="Jex A.R."/>
            <person name="Nejsum P."/>
            <person name="Schwarz E.M."/>
            <person name="Hu L."/>
            <person name="Young N.D."/>
            <person name="Hall R.S."/>
            <person name="Korhonen P.K."/>
            <person name="Liao S."/>
            <person name="Thamsborg S."/>
            <person name="Xia J."/>
            <person name="Xu P."/>
            <person name="Wang S."/>
            <person name="Scheerlinck J.P."/>
            <person name="Hofmann A."/>
            <person name="Sternberg P.W."/>
            <person name="Wang J."/>
            <person name="Gasser R.B."/>
        </authorList>
    </citation>
    <scope>NUCLEOTIDE SEQUENCE [LARGE SCALE GENOMIC DNA]</scope>
    <source>
        <strain evidence="2">DCEP-RM93M</strain>
    </source>
</reference>
<feature type="domain" description="Reverse transcriptase" evidence="1">
    <location>
        <begin position="118"/>
        <end position="282"/>
    </location>
</feature>
<protein>
    <recommendedName>
        <fullName evidence="1">Reverse transcriptase domain-containing protein</fullName>
    </recommendedName>
</protein>
<dbReference type="PROSITE" id="PS50878">
    <property type="entry name" value="RT_POL"/>
    <property type="match status" value="1"/>
</dbReference>
<dbReference type="AlphaFoldDB" id="A0A085MLK0"/>
<proteinExistence type="predicted"/>
<evidence type="ECO:0000313" key="2">
    <source>
        <dbReference type="EMBL" id="KFD58096.1"/>
    </source>
</evidence>
<organism evidence="2 3">
    <name type="scientific">Trichuris suis</name>
    <name type="common">pig whipworm</name>
    <dbReference type="NCBI Taxonomy" id="68888"/>
    <lineage>
        <taxon>Eukaryota</taxon>
        <taxon>Metazoa</taxon>
        <taxon>Ecdysozoa</taxon>
        <taxon>Nematoda</taxon>
        <taxon>Enoplea</taxon>
        <taxon>Dorylaimia</taxon>
        <taxon>Trichinellida</taxon>
        <taxon>Trichuridae</taxon>
        <taxon>Trichuris</taxon>
    </lineage>
</organism>
<sequence length="282" mass="32476">MEACSIAGQKMIKRQPSAGRLLLMVYWKSRGPLMDHYLQKVTTIIVWPSFKLIITKADKGNLVIVLDASEYEEGVLALLSNSCHYKPLKFNPTLRLREDLRNILDIFVAETQDEELSKIHKNLRSSSNIRPSELYSLPKIHKPGVPLRPIVSGYNSIVSELCTYLKRILSPLTDDYMESYDVKDLFTSIPMNVTMDILEKLLHDDDTLHERTKLKPFHIHKLVSFFMFQANYFHFQKQCSSPTQGARMGSTLSLILGDIFMENVERIAFDRANPSIILRFHD</sequence>
<evidence type="ECO:0000259" key="1">
    <source>
        <dbReference type="PROSITE" id="PS50878"/>
    </source>
</evidence>
<dbReference type="Proteomes" id="UP000030764">
    <property type="component" value="Unassembled WGS sequence"/>
</dbReference>
<dbReference type="PANTHER" id="PTHR21301:SF10">
    <property type="entry name" value="REVERSE TRANSCRIPTASE DOMAIN-CONTAINING PROTEIN"/>
    <property type="match status" value="1"/>
</dbReference>
<gene>
    <name evidence="2" type="ORF">M513_00859</name>
</gene>
<name>A0A085MLK0_9BILA</name>
<evidence type="ECO:0000313" key="3">
    <source>
        <dbReference type="Proteomes" id="UP000030764"/>
    </source>
</evidence>
<dbReference type="InterPro" id="IPR000477">
    <property type="entry name" value="RT_dom"/>
</dbReference>
<dbReference type="EMBL" id="KL363185">
    <property type="protein sequence ID" value="KFD58096.1"/>
    <property type="molecule type" value="Genomic_DNA"/>
</dbReference>